<sequence length="71" mass="7587">MDCCIVNSEGIIVNIIVCEDAATAAEFGAVESYEGARIGDKYEPPIPVTQLDRIEAQSTYTAMMTGTLLEG</sequence>
<reference evidence="1" key="1">
    <citation type="journal article" date="2021" name="Proc. Natl. Acad. Sci. U.S.A.">
        <title>A Catalog of Tens of Thousands of Viruses from Human Metagenomes Reveals Hidden Associations with Chronic Diseases.</title>
        <authorList>
            <person name="Tisza M.J."/>
            <person name="Buck C.B."/>
        </authorList>
    </citation>
    <scope>NUCLEOTIDE SEQUENCE</scope>
    <source>
        <strain evidence="1">CtepM7</strain>
    </source>
</reference>
<name>A0A8S5N9U4_9CAUD</name>
<organism evidence="1">
    <name type="scientific">Siphoviridae sp. ctepM7</name>
    <dbReference type="NCBI Taxonomy" id="2826408"/>
    <lineage>
        <taxon>Viruses</taxon>
        <taxon>Duplodnaviria</taxon>
        <taxon>Heunggongvirae</taxon>
        <taxon>Uroviricota</taxon>
        <taxon>Caudoviricetes</taxon>
    </lineage>
</organism>
<accession>A0A8S5N9U4</accession>
<evidence type="ECO:0000313" key="1">
    <source>
        <dbReference type="EMBL" id="DAD91024.1"/>
    </source>
</evidence>
<protein>
    <submittedName>
        <fullName evidence="1">Uncharacterized protein</fullName>
    </submittedName>
</protein>
<dbReference type="EMBL" id="BK015101">
    <property type="protein sequence ID" value="DAD91024.1"/>
    <property type="molecule type" value="Genomic_DNA"/>
</dbReference>
<proteinExistence type="predicted"/>